<evidence type="ECO:0000313" key="3">
    <source>
        <dbReference type="Proteomes" id="UP001258315"/>
    </source>
</evidence>
<keyword evidence="1" id="KW-0472">Membrane</keyword>
<evidence type="ECO:0000256" key="1">
    <source>
        <dbReference type="SAM" id="Phobius"/>
    </source>
</evidence>
<proteinExistence type="predicted"/>
<keyword evidence="3" id="KW-1185">Reference proteome</keyword>
<keyword evidence="1" id="KW-0812">Transmembrane</keyword>
<comment type="caution">
    <text evidence="2">The sequence shown here is derived from an EMBL/GenBank/DDBJ whole genome shotgun (WGS) entry which is preliminary data.</text>
</comment>
<sequence length="246" mass="27954">MNKRIRRLFPFAFYNVALLFVFSACSPLIVPTPYHVPAVQDKGDLHLNVLTGMSAFNAQGAYMASDRIFISSTYSTNLEKHETNGHVHHQTSIGAGYIYKHRKTQWAIAGGYKWGKSRDNSTTTDGQVTNYNSTQIDYRSIYLQPYFNVLISRGFNLYGGLRTSLITTSNFYTNEEYYRINPGNTGTIEPFVGLRAGYKKLMFEIQYGIYSHADTYQNMFLKGDDVLNTHIGIGYTFGFSKKNAKK</sequence>
<dbReference type="PROSITE" id="PS51257">
    <property type="entry name" value="PROKAR_LIPOPROTEIN"/>
    <property type="match status" value="1"/>
</dbReference>
<keyword evidence="1" id="KW-1133">Transmembrane helix</keyword>
<accession>A0ABU3GPG8</accession>
<reference evidence="3" key="1">
    <citation type="submission" date="2023-07" db="EMBL/GenBank/DDBJ databases">
        <title>Functional and genomic diversity of the sorghum phyllosphere microbiome.</title>
        <authorList>
            <person name="Shade A."/>
        </authorList>
    </citation>
    <scope>NUCLEOTIDE SEQUENCE [LARGE SCALE GENOMIC DNA]</scope>
    <source>
        <strain evidence="3">SORGH_AS_0422</strain>
    </source>
</reference>
<name>A0ABU3GPG8_9SPHI</name>
<dbReference type="EMBL" id="JAVLVU010000001">
    <property type="protein sequence ID" value="MDT3401667.1"/>
    <property type="molecule type" value="Genomic_DNA"/>
</dbReference>
<evidence type="ECO:0008006" key="4">
    <source>
        <dbReference type="Google" id="ProtNLM"/>
    </source>
</evidence>
<gene>
    <name evidence="2" type="ORF">QE417_000739</name>
</gene>
<dbReference type="RefSeq" id="WP_311947574.1">
    <property type="nucleotide sequence ID" value="NZ_JAVLVU010000001.1"/>
</dbReference>
<dbReference type="Proteomes" id="UP001258315">
    <property type="component" value="Unassembled WGS sequence"/>
</dbReference>
<organism evidence="2 3">
    <name type="scientific">Mucilaginibacter terrae</name>
    <dbReference type="NCBI Taxonomy" id="1955052"/>
    <lineage>
        <taxon>Bacteria</taxon>
        <taxon>Pseudomonadati</taxon>
        <taxon>Bacteroidota</taxon>
        <taxon>Sphingobacteriia</taxon>
        <taxon>Sphingobacteriales</taxon>
        <taxon>Sphingobacteriaceae</taxon>
        <taxon>Mucilaginibacter</taxon>
    </lineage>
</organism>
<evidence type="ECO:0000313" key="2">
    <source>
        <dbReference type="EMBL" id="MDT3401667.1"/>
    </source>
</evidence>
<feature type="transmembrane region" description="Helical" evidence="1">
    <location>
        <begin position="12"/>
        <end position="30"/>
    </location>
</feature>
<protein>
    <recommendedName>
        <fullName evidence="4">Outer membrane protein beta-barrel domain-containing protein</fullName>
    </recommendedName>
</protein>